<dbReference type="AlphaFoldDB" id="A0A6G6WGH2"/>
<dbReference type="PRINTS" id="PR00368">
    <property type="entry name" value="FADPNR"/>
</dbReference>
<evidence type="ECO:0000256" key="1">
    <source>
        <dbReference type="ARBA" id="ARBA00023002"/>
    </source>
</evidence>
<gene>
    <name evidence="2" type="ORF">G5V58_17490</name>
</gene>
<protein>
    <submittedName>
        <fullName evidence="2">MSMEG_0569 family flavin-dependent oxidoreductase</fullName>
    </submittedName>
</protein>
<dbReference type="EMBL" id="CP049257">
    <property type="protein sequence ID" value="QIG44332.1"/>
    <property type="molecule type" value="Genomic_DNA"/>
</dbReference>
<dbReference type="SUPFAM" id="SSF51905">
    <property type="entry name" value="FAD/NAD(P)-binding domain"/>
    <property type="match status" value="1"/>
</dbReference>
<dbReference type="Pfam" id="PF13738">
    <property type="entry name" value="Pyr_redox_3"/>
    <property type="match status" value="1"/>
</dbReference>
<dbReference type="PANTHER" id="PTHR43539:SF78">
    <property type="entry name" value="FLAVIN-CONTAINING MONOOXYGENASE"/>
    <property type="match status" value="1"/>
</dbReference>
<evidence type="ECO:0000313" key="3">
    <source>
        <dbReference type="Proteomes" id="UP000502996"/>
    </source>
</evidence>
<proteinExistence type="predicted"/>
<dbReference type="GO" id="GO:0004497">
    <property type="term" value="F:monooxygenase activity"/>
    <property type="evidence" value="ECO:0007669"/>
    <property type="project" value="TreeGrafter"/>
</dbReference>
<dbReference type="InterPro" id="IPR024000">
    <property type="entry name" value="CHP04046_FMN-dependent"/>
</dbReference>
<sequence length="421" mass="45309">MTEVRTSAVVVGAGQAGLSTSWFLTRDGVDHVVLEAETAVHEWSDRRWDSFTLVTPNWHCRLPGYAYDGPDPDGFMTKTEVEAWVGGYAATFGPPLVEGTRATALTEREGGGFLVTTTGPAGETTYCADHVVVATGGYHLPIVPPWAPALDPSVTQLESAHYRNPDQLPDGAVLVVGSGQSGAQIAEDLHLAGRRVHLALGDAPRVARTYRGRDVMTWLSDMGLYDTPVAQYPGGASAREKTNHYVTGRDGGRDIDLRRFAAAGMRLHGLLESGGGATLRFRPTAGSALDAADATYNSINRDIDRWIEQQGLDAPPPSRYEPVWTPDTEHTSLDLDAEGVTSVVWAIGYRPDYRWVRVGVFDGSGRPTHTRGVTAVPGLFFLGLPWLHTWGSGRFLGIARDAEHVAGCLTGALAPRRQAVG</sequence>
<accession>A0A6G6WGH2</accession>
<name>A0A6G6WGH2_9ACTN</name>
<dbReference type="RefSeq" id="WP_165235551.1">
    <property type="nucleotide sequence ID" value="NZ_CP049257.1"/>
</dbReference>
<dbReference type="PRINTS" id="PR00469">
    <property type="entry name" value="PNDRDTASEII"/>
</dbReference>
<keyword evidence="3" id="KW-1185">Reference proteome</keyword>
<dbReference type="KEGG" id="nano:G5V58_17490"/>
<dbReference type="PANTHER" id="PTHR43539">
    <property type="entry name" value="FLAVIN-BINDING MONOOXYGENASE-LIKE PROTEIN (AFU_ORTHOLOGUE AFUA_4G09220)"/>
    <property type="match status" value="1"/>
</dbReference>
<evidence type="ECO:0000313" key="2">
    <source>
        <dbReference type="EMBL" id="QIG44332.1"/>
    </source>
</evidence>
<dbReference type="Gene3D" id="3.50.50.60">
    <property type="entry name" value="FAD/NAD(P)-binding domain"/>
    <property type="match status" value="2"/>
</dbReference>
<organism evidence="2 3">
    <name type="scientific">Nocardioides anomalus</name>
    <dbReference type="NCBI Taxonomy" id="2712223"/>
    <lineage>
        <taxon>Bacteria</taxon>
        <taxon>Bacillati</taxon>
        <taxon>Actinomycetota</taxon>
        <taxon>Actinomycetes</taxon>
        <taxon>Propionibacteriales</taxon>
        <taxon>Nocardioidaceae</taxon>
        <taxon>Nocardioides</taxon>
    </lineage>
</organism>
<dbReference type="Proteomes" id="UP000502996">
    <property type="component" value="Chromosome"/>
</dbReference>
<dbReference type="InterPro" id="IPR036188">
    <property type="entry name" value="FAD/NAD-bd_sf"/>
</dbReference>
<dbReference type="GO" id="GO:0050660">
    <property type="term" value="F:flavin adenine dinucleotide binding"/>
    <property type="evidence" value="ECO:0007669"/>
    <property type="project" value="TreeGrafter"/>
</dbReference>
<keyword evidence="1" id="KW-0560">Oxidoreductase</keyword>
<reference evidence="2 3" key="1">
    <citation type="submission" date="2020-02" db="EMBL/GenBank/DDBJ databases">
        <title>Full genome sequence of Nocardioides sp. R-3366.</title>
        <authorList>
            <person name="Im W.-T."/>
        </authorList>
    </citation>
    <scope>NUCLEOTIDE SEQUENCE [LARGE SCALE GENOMIC DNA]</scope>
    <source>
        <strain evidence="2 3">R-3366</strain>
    </source>
</reference>
<dbReference type="NCBIfam" id="TIGR04046">
    <property type="entry name" value="MSMEG_0569_nitr"/>
    <property type="match status" value="1"/>
</dbReference>
<dbReference type="InterPro" id="IPR050982">
    <property type="entry name" value="Auxin_biosynth/cation_transpt"/>
</dbReference>